<keyword evidence="2" id="KW-0472">Membrane</keyword>
<dbReference type="Proteomes" id="UP000653305">
    <property type="component" value="Unassembled WGS sequence"/>
</dbReference>
<dbReference type="InterPro" id="IPR043153">
    <property type="entry name" value="DENN_C"/>
</dbReference>
<dbReference type="PROSITE" id="PS50211">
    <property type="entry name" value="DENN"/>
    <property type="match status" value="1"/>
</dbReference>
<dbReference type="InterPro" id="IPR051942">
    <property type="entry name" value="DENN_domain_containing_2"/>
</dbReference>
<dbReference type="InterPro" id="IPR001194">
    <property type="entry name" value="cDENN_dom"/>
</dbReference>
<dbReference type="SMART" id="SM00800">
    <property type="entry name" value="uDENN"/>
    <property type="match status" value="1"/>
</dbReference>
<dbReference type="InterPro" id="IPR037516">
    <property type="entry name" value="Tripartite_DENN"/>
</dbReference>
<dbReference type="InterPro" id="IPR005113">
    <property type="entry name" value="uDENN_dom"/>
</dbReference>
<evidence type="ECO:0000259" key="3">
    <source>
        <dbReference type="PROSITE" id="PS50211"/>
    </source>
</evidence>
<name>A0A830BYZ4_9LAMI</name>
<dbReference type="PANTHER" id="PTHR15288:SF4">
    <property type="entry name" value="OS02G0777100 PROTEIN"/>
    <property type="match status" value="1"/>
</dbReference>
<proteinExistence type="predicted"/>
<reference evidence="4" key="1">
    <citation type="submission" date="2020-07" db="EMBL/GenBank/DDBJ databases">
        <title>Ethylene signaling mediates host invasion by parasitic plants.</title>
        <authorList>
            <person name="Yoshida S."/>
        </authorList>
    </citation>
    <scope>NUCLEOTIDE SEQUENCE</scope>
    <source>
        <strain evidence="4">Okayama</strain>
    </source>
</reference>
<evidence type="ECO:0000313" key="4">
    <source>
        <dbReference type="EMBL" id="GFP87241.1"/>
    </source>
</evidence>
<evidence type="ECO:0000256" key="1">
    <source>
        <dbReference type="SAM" id="MobiDB-lite"/>
    </source>
</evidence>
<sequence length="643" mass="72260">MKKDEEPESPSWSASFLMQTTEDVARAVAAAAAAVRSPRPSVVYSSKEESSGGQLNKLQHHVSRILKGLSTPPEIKCGSYNPEILTSQKRQWANFQLQMLDHRVWKEPTKLFESMVVVGLPPSSDVQALQNLYFSKKSESPGRLRNALGGQHQSRIEPNLEPQVLFVYPPEKQLPLKYKDLLSFCFPAGVEVNAVEKTPSMSELNEILIGQEHLKQRDLSFVFRLQVADASTLYGCCVLVEEMIQKPSRLISTVSDALPFRSGLSRHSLTTRRCYCILTRIPFFELHFGVLNSIFMEERLERLTKQVSKLNYESSMGYNMPEISEEEGGNSPPVDGAINMQNGTVEASQSSTSDSISGSIFDDIFLPEHQNLNRDSYSKKEPNGNIVPPDTDVGKLVSSEEHVVDYPVNEDFTKKKLSERRSPSVVPPFLRFQGSSSEDRHFRSDLDSAETEEASSSGRYNLSEHSDILEWAKANNHGSLQIICEYYQLCCPARGSTIKFHPLDHLHPLEYHRPDETVLHDAGLRIDLRSCNTSLEFAEAHSALMVEEEAAALSVLTLFAAALLEKQILVVCSNLGVLSAIVLSVIPLIRPYQWQSWLMPVLPNDMLDFLDAPVPYIVSFSYLSSYFLMWHSLVDRVKGMRLE</sequence>
<evidence type="ECO:0000256" key="2">
    <source>
        <dbReference type="SAM" id="Phobius"/>
    </source>
</evidence>
<dbReference type="Gene3D" id="3.40.50.11500">
    <property type="match status" value="1"/>
</dbReference>
<keyword evidence="2" id="KW-0812">Transmembrane</keyword>
<dbReference type="SMART" id="SM00799">
    <property type="entry name" value="DENN"/>
    <property type="match status" value="1"/>
</dbReference>
<dbReference type="PANTHER" id="PTHR15288">
    <property type="entry name" value="DENN DOMAIN-CONTAINING PROTEIN 2"/>
    <property type="match status" value="1"/>
</dbReference>
<protein>
    <submittedName>
        <fullName evidence="4">Denn domain-containing protein 5b</fullName>
    </submittedName>
</protein>
<dbReference type="Pfam" id="PF02141">
    <property type="entry name" value="DENN"/>
    <property type="match status" value="1"/>
</dbReference>
<feature type="region of interest" description="Disordered" evidence="1">
    <location>
        <begin position="427"/>
        <end position="459"/>
    </location>
</feature>
<accession>A0A830BYZ4</accession>
<keyword evidence="2" id="KW-1133">Transmembrane helix</keyword>
<dbReference type="AlphaFoldDB" id="A0A830BYZ4"/>
<feature type="compositionally biased region" description="Basic and acidic residues" evidence="1">
    <location>
        <begin position="437"/>
        <end position="446"/>
    </location>
</feature>
<feature type="transmembrane region" description="Helical" evidence="2">
    <location>
        <begin position="614"/>
        <end position="634"/>
    </location>
</feature>
<dbReference type="EMBL" id="BMAC01000140">
    <property type="protein sequence ID" value="GFP87241.1"/>
    <property type="molecule type" value="Genomic_DNA"/>
</dbReference>
<comment type="caution">
    <text evidence="4">The sequence shown here is derived from an EMBL/GenBank/DDBJ whole genome shotgun (WGS) entry which is preliminary data.</text>
</comment>
<organism evidence="4 5">
    <name type="scientific">Phtheirospermum japonicum</name>
    <dbReference type="NCBI Taxonomy" id="374723"/>
    <lineage>
        <taxon>Eukaryota</taxon>
        <taxon>Viridiplantae</taxon>
        <taxon>Streptophyta</taxon>
        <taxon>Embryophyta</taxon>
        <taxon>Tracheophyta</taxon>
        <taxon>Spermatophyta</taxon>
        <taxon>Magnoliopsida</taxon>
        <taxon>eudicotyledons</taxon>
        <taxon>Gunneridae</taxon>
        <taxon>Pentapetalae</taxon>
        <taxon>asterids</taxon>
        <taxon>lamiids</taxon>
        <taxon>Lamiales</taxon>
        <taxon>Orobanchaceae</taxon>
        <taxon>Orobanchaceae incertae sedis</taxon>
        <taxon>Phtheirospermum</taxon>
    </lineage>
</organism>
<evidence type="ECO:0000313" key="5">
    <source>
        <dbReference type="Proteomes" id="UP000653305"/>
    </source>
</evidence>
<dbReference type="OrthoDB" id="6019893at2759"/>
<keyword evidence="5" id="KW-1185">Reference proteome</keyword>
<gene>
    <name evidence="4" type="ORF">PHJA_000867800</name>
</gene>
<dbReference type="Pfam" id="PF03456">
    <property type="entry name" value="uDENN"/>
    <property type="match status" value="1"/>
</dbReference>
<dbReference type="Gene3D" id="3.30.450.200">
    <property type="match status" value="1"/>
</dbReference>
<feature type="domain" description="UDENN" evidence="3">
    <location>
        <begin position="144"/>
        <end position="643"/>
    </location>
</feature>
<feature type="transmembrane region" description="Helical" evidence="2">
    <location>
        <begin position="568"/>
        <end position="589"/>
    </location>
</feature>